<sequence>MPTVAFYAQLQRAFDHFNRDLFEGRLPPCLITLRSSSRHYGYHHKERFVNRQGQMIDELGLHPGFFTLRPVEEVLSTLVHEMVHHWQDCFGSPTRSNPHNREWADRMRSVGLEPSSTGLPGGESVGRAVSHYILPEGPFMASCKGLLADGFELSWFDRYSPRESVTAEQRQQALKESGFAVEFTPPPVQTIVPANPDRSVVITPAPRKEVDRVKFSCSGCDTKAWASSQAELLCGRCSLPMSHNAQ</sequence>
<dbReference type="KEGG" id="boz:DBV39_07840"/>
<evidence type="ECO:0000259" key="1">
    <source>
        <dbReference type="Pfam" id="PF10263"/>
    </source>
</evidence>
<dbReference type="OrthoDB" id="5298817at2"/>
<dbReference type="EMBL" id="CP028901">
    <property type="protein sequence ID" value="AWB35711.1"/>
    <property type="molecule type" value="Genomic_DNA"/>
</dbReference>
<organism evidence="2 3">
    <name type="scientific">Orrella marina</name>
    <dbReference type="NCBI Taxonomy" id="2163011"/>
    <lineage>
        <taxon>Bacteria</taxon>
        <taxon>Pseudomonadati</taxon>
        <taxon>Pseudomonadota</taxon>
        <taxon>Betaproteobacteria</taxon>
        <taxon>Burkholderiales</taxon>
        <taxon>Alcaligenaceae</taxon>
        <taxon>Orrella</taxon>
    </lineage>
</organism>
<dbReference type="AlphaFoldDB" id="A0A2R4XPL0"/>
<dbReference type="Proteomes" id="UP000244571">
    <property type="component" value="Chromosome"/>
</dbReference>
<accession>A0A2R4XPL0</accession>
<evidence type="ECO:0000313" key="3">
    <source>
        <dbReference type="Proteomes" id="UP000244571"/>
    </source>
</evidence>
<gene>
    <name evidence="2" type="ORF">DBV39_07840</name>
</gene>
<dbReference type="Pfam" id="PF10263">
    <property type="entry name" value="SprT-like"/>
    <property type="match status" value="1"/>
</dbReference>
<reference evidence="2 3" key="1">
    <citation type="submission" date="2018-04" db="EMBL/GenBank/DDBJ databases">
        <title>Bordetella sp. HZ20 isolated from seawater.</title>
        <authorList>
            <person name="Sun C."/>
        </authorList>
    </citation>
    <scope>NUCLEOTIDE SEQUENCE [LARGE SCALE GENOMIC DNA]</scope>
    <source>
        <strain evidence="2 3">HZ20</strain>
    </source>
</reference>
<protein>
    <submittedName>
        <fullName evidence="2">SprT domain-containing protein</fullName>
    </submittedName>
</protein>
<proteinExistence type="predicted"/>
<name>A0A2R4XPL0_9BURK</name>
<evidence type="ECO:0000313" key="2">
    <source>
        <dbReference type="EMBL" id="AWB35711.1"/>
    </source>
</evidence>
<dbReference type="GO" id="GO:0006950">
    <property type="term" value="P:response to stress"/>
    <property type="evidence" value="ECO:0007669"/>
    <property type="project" value="UniProtKB-ARBA"/>
</dbReference>
<keyword evidence="3" id="KW-1185">Reference proteome</keyword>
<feature type="domain" description="SprT-like" evidence="1">
    <location>
        <begin position="11"/>
        <end position="111"/>
    </location>
</feature>
<dbReference type="InterPro" id="IPR006640">
    <property type="entry name" value="SprT-like_domain"/>
</dbReference>